<dbReference type="InterPro" id="IPR007069">
    <property type="entry name" value="Transposase_32"/>
</dbReference>
<name>A0A948RVK2_UNCEI</name>
<comment type="caution">
    <text evidence="3">The sequence shown here is derived from an EMBL/GenBank/DDBJ whole genome shotgun (WGS) entry which is preliminary data.</text>
</comment>
<feature type="domain" description="Transposase IS801/IS1294" evidence="2">
    <location>
        <begin position="92"/>
        <end position="181"/>
    </location>
</feature>
<evidence type="ECO:0000313" key="4">
    <source>
        <dbReference type="Proteomes" id="UP000777784"/>
    </source>
</evidence>
<accession>A0A948RVK2</accession>
<evidence type="ECO:0000259" key="2">
    <source>
        <dbReference type="Pfam" id="PF04986"/>
    </source>
</evidence>
<protein>
    <submittedName>
        <fullName evidence="3">Transposase</fullName>
    </submittedName>
</protein>
<dbReference type="Proteomes" id="UP000777784">
    <property type="component" value="Unassembled WGS sequence"/>
</dbReference>
<dbReference type="Pfam" id="PF04986">
    <property type="entry name" value="Y2_Tnp"/>
    <property type="match status" value="1"/>
</dbReference>
<organism evidence="3 4">
    <name type="scientific">Eiseniibacteriota bacterium</name>
    <dbReference type="NCBI Taxonomy" id="2212470"/>
    <lineage>
        <taxon>Bacteria</taxon>
        <taxon>Candidatus Eiseniibacteriota</taxon>
    </lineage>
</organism>
<proteinExistence type="predicted"/>
<sequence>MWFADGKGADASGERLRFEPLPPPTTADVEELTLEIGRRMSERVAAAWEADGSDYLDPDLAALCDAFFFARNAPLGTRSGPRLPGIGGEEEDAGGFSSKPQCASMAGFFLHAAQSVPAWDREALERLLRYGLRAPFSQERLSLSPEGKVVYRLRRPWPNANGATHLILDPLDFLRRLAALVSFPYSVSGH</sequence>
<dbReference type="GO" id="GO:0003677">
    <property type="term" value="F:DNA binding"/>
    <property type="evidence" value="ECO:0007669"/>
    <property type="project" value="InterPro"/>
</dbReference>
<dbReference type="EMBL" id="JAHJDP010000055">
    <property type="protein sequence ID" value="MBU2691311.1"/>
    <property type="molecule type" value="Genomic_DNA"/>
</dbReference>
<feature type="non-terminal residue" evidence="3">
    <location>
        <position position="190"/>
    </location>
</feature>
<evidence type="ECO:0000256" key="1">
    <source>
        <dbReference type="SAM" id="MobiDB-lite"/>
    </source>
</evidence>
<dbReference type="GO" id="GO:0006313">
    <property type="term" value="P:DNA transposition"/>
    <property type="evidence" value="ECO:0007669"/>
    <property type="project" value="InterPro"/>
</dbReference>
<evidence type="ECO:0000313" key="3">
    <source>
        <dbReference type="EMBL" id="MBU2691311.1"/>
    </source>
</evidence>
<feature type="region of interest" description="Disordered" evidence="1">
    <location>
        <begin position="1"/>
        <end position="24"/>
    </location>
</feature>
<dbReference type="AlphaFoldDB" id="A0A948RVK2"/>
<reference evidence="3" key="1">
    <citation type="submission" date="2021-05" db="EMBL/GenBank/DDBJ databases">
        <title>Energy efficiency and biological interactions define the core microbiome of deep oligotrophic groundwater.</title>
        <authorList>
            <person name="Mehrshad M."/>
            <person name="Lopez-Fernandez M."/>
            <person name="Bell E."/>
            <person name="Bernier-Latmani R."/>
            <person name="Bertilsson S."/>
            <person name="Dopson M."/>
        </authorList>
    </citation>
    <scope>NUCLEOTIDE SEQUENCE</scope>
    <source>
        <strain evidence="3">Modern_marine.mb.64</strain>
    </source>
</reference>
<dbReference type="GO" id="GO:0004803">
    <property type="term" value="F:transposase activity"/>
    <property type="evidence" value="ECO:0007669"/>
    <property type="project" value="InterPro"/>
</dbReference>
<gene>
    <name evidence="3" type="ORF">KJ970_10315</name>
</gene>